<feature type="region of interest" description="Disordered" evidence="1">
    <location>
        <begin position="12"/>
        <end position="33"/>
    </location>
</feature>
<dbReference type="EMBL" id="FOVH01000003">
    <property type="protein sequence ID" value="SFN81137.1"/>
    <property type="molecule type" value="Genomic_DNA"/>
</dbReference>
<dbReference type="Proteomes" id="UP000183413">
    <property type="component" value="Unassembled WGS sequence"/>
</dbReference>
<dbReference type="GeneID" id="99651646"/>
<dbReference type="RefSeq" id="WP_021599019.1">
    <property type="nucleotide sequence ID" value="NZ_CP083237.1"/>
</dbReference>
<evidence type="ECO:0000313" key="4">
    <source>
        <dbReference type="EMBL" id="SFN81137.1"/>
    </source>
</evidence>
<reference evidence="4 5" key="1">
    <citation type="submission" date="2016-10" db="EMBL/GenBank/DDBJ databases">
        <authorList>
            <person name="de Groot N.N."/>
        </authorList>
    </citation>
    <scope>NUCLEOTIDE SEQUENCE [LARGE SCALE GENOMIC DNA]</scope>
    <source>
        <strain evidence="4 5">DSM 43067</strain>
    </source>
</reference>
<sequence>MTEDAPAEAFYEPLGDGRFAATPATAGPWSPELQHGGPVSALIGRAFERHDPVPGTRVARVTVEILAPVPVAELEVAVRTVRPGRRVTLLEGTITHEGRPVVHATGWRILAAPSRLEPVVHAPAPPDLPGTPRPFGDWPGVHLDGYLSAMEWRIVHGAFGEPGPGTAWARSRVPLVPGEPDTPLVRALTLADSASGIGSQLDLAKWLIINTDVTVALHRDPAGEWLCLAASLDASPGGSALCHGTLADRSGEVGRVMQTLLVDEPPPRS</sequence>
<gene>
    <name evidence="4" type="ORF">SAMN04489713_103118</name>
</gene>
<evidence type="ECO:0000256" key="1">
    <source>
        <dbReference type="SAM" id="MobiDB-lite"/>
    </source>
</evidence>
<evidence type="ECO:0000259" key="3">
    <source>
        <dbReference type="Pfam" id="PF20789"/>
    </source>
</evidence>
<organism evidence="4 5">
    <name type="scientific">Actinomadura madurae</name>
    <dbReference type="NCBI Taxonomy" id="1993"/>
    <lineage>
        <taxon>Bacteria</taxon>
        <taxon>Bacillati</taxon>
        <taxon>Actinomycetota</taxon>
        <taxon>Actinomycetes</taxon>
        <taxon>Streptosporangiales</taxon>
        <taxon>Thermomonosporaceae</taxon>
        <taxon>Actinomadura</taxon>
    </lineage>
</organism>
<dbReference type="OrthoDB" id="1413770at2"/>
<evidence type="ECO:0000313" key="5">
    <source>
        <dbReference type="Proteomes" id="UP000183413"/>
    </source>
</evidence>
<name>A0A1I5C2I9_9ACTN</name>
<keyword evidence="5" id="KW-1185">Reference proteome</keyword>
<protein>
    <submittedName>
        <fullName evidence="4">Thioesterase-like superfamily protein</fullName>
    </submittedName>
</protein>
<feature type="domain" description="Acyl-CoA thioesterase-like N-terminal HotDog" evidence="2">
    <location>
        <begin position="26"/>
        <end position="108"/>
    </location>
</feature>
<evidence type="ECO:0000259" key="2">
    <source>
        <dbReference type="Pfam" id="PF13622"/>
    </source>
</evidence>
<dbReference type="InterPro" id="IPR049449">
    <property type="entry name" value="TesB_ACOT8-like_N"/>
</dbReference>
<dbReference type="STRING" id="1993.SAMN04489713_103118"/>
<dbReference type="Pfam" id="PF20789">
    <property type="entry name" value="4HBT_3C"/>
    <property type="match status" value="1"/>
</dbReference>
<dbReference type="Pfam" id="PF13622">
    <property type="entry name" value="4HBT_3"/>
    <property type="match status" value="1"/>
</dbReference>
<proteinExistence type="predicted"/>
<feature type="domain" description="Acyl-CoA thioesterase-like C-terminal" evidence="3">
    <location>
        <begin position="130"/>
        <end position="262"/>
    </location>
</feature>
<dbReference type="InterPro" id="IPR029069">
    <property type="entry name" value="HotDog_dom_sf"/>
</dbReference>
<dbReference type="eggNOG" id="COG2050">
    <property type="taxonomic scope" value="Bacteria"/>
</dbReference>
<accession>A0A1I5C2I9</accession>
<dbReference type="Gene3D" id="2.40.160.210">
    <property type="entry name" value="Acyl-CoA thioesterase, double hotdog domain"/>
    <property type="match status" value="1"/>
</dbReference>
<dbReference type="SUPFAM" id="SSF54637">
    <property type="entry name" value="Thioesterase/thiol ester dehydrase-isomerase"/>
    <property type="match status" value="2"/>
</dbReference>
<dbReference type="InterPro" id="IPR042171">
    <property type="entry name" value="Acyl-CoA_hotdog"/>
</dbReference>
<dbReference type="InParanoid" id="A0A1I5C2I9"/>
<dbReference type="AlphaFoldDB" id="A0A1I5C2I9"/>
<dbReference type="InterPro" id="IPR049450">
    <property type="entry name" value="ACOT8-like_C"/>
</dbReference>